<proteinExistence type="predicted"/>
<dbReference type="Proteomes" id="UP001437256">
    <property type="component" value="Unassembled WGS sequence"/>
</dbReference>
<reference evidence="1 2" key="1">
    <citation type="submission" date="2024-05" db="EMBL/GenBank/DDBJ databases">
        <title>A draft genome resource for the thread blight pathogen Marasmius tenuissimus strain MS-2.</title>
        <authorList>
            <person name="Yulfo-Soto G.E."/>
            <person name="Baruah I.K."/>
            <person name="Amoako-Attah I."/>
            <person name="Bukari Y."/>
            <person name="Meinhardt L.W."/>
            <person name="Bailey B.A."/>
            <person name="Cohen S.P."/>
        </authorList>
    </citation>
    <scope>NUCLEOTIDE SEQUENCE [LARGE SCALE GENOMIC DNA]</scope>
    <source>
        <strain evidence="1 2">MS-2</strain>
    </source>
</reference>
<protein>
    <recommendedName>
        <fullName evidence="3">JmjC domain-containing protein</fullName>
    </recommendedName>
</protein>
<evidence type="ECO:0000313" key="1">
    <source>
        <dbReference type="EMBL" id="KAL0061156.1"/>
    </source>
</evidence>
<comment type="caution">
    <text evidence="1">The sequence shown here is derived from an EMBL/GenBank/DDBJ whole genome shotgun (WGS) entry which is preliminary data.</text>
</comment>
<sequence length="506" mass="56797">MAEAPPSLGIKKSFMFQVWADLSQQGKMLEYFYNQTELAELEKFGSNAQGLWWNRVRPLLQDNSITLPAFGRDKPKDNEWKRLKEPDIWSDDLEGAKKTLKAISARMQKAHDTQVCKKNKEGSKRKYTWAGESSAVKRQRKKREEPIQLNHSLPSDYSARSVVGSLPDHGTQAVDESNEDVIRSAVFDLTSDAPVCSRSFKPITWLADNGTIVYTPFPELKDSAGRNILWKTAELLTALSSFGLTETTCPELVVIDKSEETEKSIASKAVSNVVNNRPVLARGPRIRGSWENGATPEILNSLLAEKNRDCDVLNFVKAEEQALHGHPSKQSPEDAKYEAIVSPIEGNNRFYLPGKPSDDPDVRHGREKMKYQDFLRHLKDPDSIRCILDLPTTQVSGIRYGLIDHLNRAIDNTKSLGDAEQLRDLSWSLLHSGGSITHPHHDGDGKLTIVNAITGAKIWTLYVPNTSLSEEKIRDAQIWLAGEKEKLPKAEFFKIVNVFLLQGDTL</sequence>
<organism evidence="1 2">
    <name type="scientific">Marasmius tenuissimus</name>
    <dbReference type="NCBI Taxonomy" id="585030"/>
    <lineage>
        <taxon>Eukaryota</taxon>
        <taxon>Fungi</taxon>
        <taxon>Dikarya</taxon>
        <taxon>Basidiomycota</taxon>
        <taxon>Agaricomycotina</taxon>
        <taxon>Agaricomycetes</taxon>
        <taxon>Agaricomycetidae</taxon>
        <taxon>Agaricales</taxon>
        <taxon>Marasmiineae</taxon>
        <taxon>Marasmiaceae</taxon>
        <taxon>Marasmius</taxon>
    </lineage>
</organism>
<keyword evidence="2" id="KW-1185">Reference proteome</keyword>
<evidence type="ECO:0008006" key="3">
    <source>
        <dbReference type="Google" id="ProtNLM"/>
    </source>
</evidence>
<gene>
    <name evidence="1" type="ORF">AAF712_012026</name>
</gene>
<accession>A0ABR2ZJI2</accession>
<name>A0ABR2ZJI2_9AGAR</name>
<dbReference type="EMBL" id="JBBXMP010000146">
    <property type="protein sequence ID" value="KAL0061156.1"/>
    <property type="molecule type" value="Genomic_DNA"/>
</dbReference>
<evidence type="ECO:0000313" key="2">
    <source>
        <dbReference type="Proteomes" id="UP001437256"/>
    </source>
</evidence>